<feature type="domain" description="CheW-like" evidence="1">
    <location>
        <begin position="188"/>
        <end position="333"/>
    </location>
</feature>
<proteinExistence type="predicted"/>
<dbReference type="PANTHER" id="PTHR22617:SF23">
    <property type="entry name" value="CHEMOTAXIS PROTEIN CHEW"/>
    <property type="match status" value="1"/>
</dbReference>
<evidence type="ECO:0000313" key="2">
    <source>
        <dbReference type="EMBL" id="MFC3673890.1"/>
    </source>
</evidence>
<gene>
    <name evidence="2" type="ORF">ACFOOT_20920</name>
</gene>
<evidence type="ECO:0000259" key="1">
    <source>
        <dbReference type="PROSITE" id="PS50851"/>
    </source>
</evidence>
<dbReference type="PANTHER" id="PTHR22617">
    <property type="entry name" value="CHEMOTAXIS SENSOR HISTIDINE KINASE-RELATED"/>
    <property type="match status" value="1"/>
</dbReference>
<feature type="domain" description="CheW-like" evidence="1">
    <location>
        <begin position="366"/>
        <end position="502"/>
    </location>
</feature>
<organism evidence="2 3">
    <name type="scientific">Novosphingobium pokkalii</name>
    <dbReference type="NCBI Taxonomy" id="1770194"/>
    <lineage>
        <taxon>Bacteria</taxon>
        <taxon>Pseudomonadati</taxon>
        <taxon>Pseudomonadota</taxon>
        <taxon>Alphaproteobacteria</taxon>
        <taxon>Sphingomonadales</taxon>
        <taxon>Sphingomonadaceae</taxon>
        <taxon>Novosphingobium</taxon>
    </lineage>
</organism>
<protein>
    <submittedName>
        <fullName evidence="2">Chemotaxis protein CheW</fullName>
    </submittedName>
</protein>
<evidence type="ECO:0000313" key="3">
    <source>
        <dbReference type="Proteomes" id="UP001595683"/>
    </source>
</evidence>
<comment type="caution">
    <text evidence="2">The sequence shown here is derived from an EMBL/GenBank/DDBJ whole genome shotgun (WGS) entry which is preliminary data.</text>
</comment>
<dbReference type="SMART" id="SM00260">
    <property type="entry name" value="CheW"/>
    <property type="match status" value="3"/>
</dbReference>
<dbReference type="SUPFAM" id="SSF50341">
    <property type="entry name" value="CheW-like"/>
    <property type="match status" value="3"/>
</dbReference>
<dbReference type="Proteomes" id="UP001595683">
    <property type="component" value="Unassembled WGS sequence"/>
</dbReference>
<accession>A0ABV7V924</accession>
<dbReference type="PROSITE" id="PS50851">
    <property type="entry name" value="CHEW"/>
    <property type="match status" value="3"/>
</dbReference>
<dbReference type="EMBL" id="JBHRYE010000053">
    <property type="protein sequence ID" value="MFC3673890.1"/>
    <property type="molecule type" value="Genomic_DNA"/>
</dbReference>
<keyword evidence="3" id="KW-1185">Reference proteome</keyword>
<dbReference type="Gene3D" id="2.30.30.40">
    <property type="entry name" value="SH3 Domains"/>
    <property type="match status" value="1"/>
</dbReference>
<dbReference type="Gene3D" id="2.40.50.180">
    <property type="entry name" value="CheA-289, Domain 4"/>
    <property type="match status" value="2"/>
</dbReference>
<feature type="domain" description="CheW-like" evidence="1">
    <location>
        <begin position="21"/>
        <end position="161"/>
    </location>
</feature>
<name>A0ABV7V924_9SPHN</name>
<dbReference type="InterPro" id="IPR039315">
    <property type="entry name" value="CheW"/>
</dbReference>
<dbReference type="Pfam" id="PF01584">
    <property type="entry name" value="CheW"/>
    <property type="match status" value="3"/>
</dbReference>
<sequence length="506" mass="51911">MSRTDAPLAPVAGSAADGPAAQLYGLLQVAGMTLAMAAAAIREVVPRPAQLLPFPVTRPDLAGAIEVRGAIIPVIDMGVMLGLAPARADDGIVVIVRHDARVTGLLLDGIDGIARLPETALGALHYPDDAPLYRLAAAGFLHGATRGVVLDVPQLAAMPGLPLVPDSLAGQRESHGASQRGGERSGDRANCLVFRAGGQHLALDAHAIVATLPESALTAPPVDNELWLGTLAWNGMAVPAVDTLCLIGIGTLGRMPGCSAAVVIHVGSKGQQQARVALLIDAVDDIRQLPRQAAASLGAIGVSGTGARHALVDVAGRPVLHLDATAIAADPRLGEVAAMQVPLAGSSEEPGHARASLAGGKGASTTDAWLTFRLGTARYALPLATVEAVLPGNQPTLPLAGQFPLSGVFLHRDRPTPVIDLAARLGCRCEAEGAEAIMVVVGMAGQRRAFLADMLCSVERVPLQALRAQATSHQLPAATIRCRANETWEVLGPPAFALATQADEAA</sequence>
<reference evidence="3" key="1">
    <citation type="journal article" date="2019" name="Int. J. Syst. Evol. Microbiol.">
        <title>The Global Catalogue of Microorganisms (GCM) 10K type strain sequencing project: providing services to taxonomists for standard genome sequencing and annotation.</title>
        <authorList>
            <consortium name="The Broad Institute Genomics Platform"/>
            <consortium name="The Broad Institute Genome Sequencing Center for Infectious Disease"/>
            <person name="Wu L."/>
            <person name="Ma J."/>
        </authorList>
    </citation>
    <scope>NUCLEOTIDE SEQUENCE [LARGE SCALE GENOMIC DNA]</scope>
    <source>
        <strain evidence="3">KCTC 42224</strain>
    </source>
</reference>
<dbReference type="RefSeq" id="WP_191324589.1">
    <property type="nucleotide sequence ID" value="NZ_BMZP01000010.1"/>
</dbReference>
<dbReference type="CDD" id="cd00588">
    <property type="entry name" value="CheW_like"/>
    <property type="match status" value="1"/>
</dbReference>
<dbReference type="InterPro" id="IPR036061">
    <property type="entry name" value="CheW-like_dom_sf"/>
</dbReference>
<dbReference type="InterPro" id="IPR002545">
    <property type="entry name" value="CheW-lke_dom"/>
</dbReference>